<sequence length="473" mass="50005">MPRLQEKICLGGIKMTKKLDNTAISTLKTEFEASYSTAETSLYEIFKALSVLTQSVNFRGAGAESHKLFLQEASLNYAYVLLEVTQTFKSYISEVEKGFLEYESEVSGKVNTDTVSEYKTSLSGIAKQIELLKSDLTSPESIARSHGVSIVSTGAGNLATQFSTIDSNLEKVNQDLADTDSSLKGKATTVSEAISNLKSSLDSISSTYVTSTGKYNTSTIGQLTKQDWYLKGNKDIFSDKQKSDPFVYNAGSASVLEGQYAVGLAKDTYLTTTGAVASGQYKAGIDGGEIYLKSNGYVLGGSLEVQATSAIEVTAAASMASGNVDLRTGKYGWYASGGASGPSAQGKVGIIDGLFSVSGQARFLFAEGTIGSYDNGEEFYYGFDASASLTEASANFDLFNVQIDGQKPVFAISAEPVLTGGGGATAAISGQSVYEDFLGLDWLDVDAVTFKVGGKAIIGGNISVTIPWPDLNF</sequence>
<accession>A0A116NE67</accession>
<evidence type="ECO:0000313" key="4">
    <source>
        <dbReference type="Proteomes" id="UP000074356"/>
    </source>
</evidence>
<evidence type="ECO:0000259" key="2">
    <source>
        <dbReference type="Pfam" id="PF04740"/>
    </source>
</evidence>
<evidence type="ECO:0000313" key="3">
    <source>
        <dbReference type="EMBL" id="CYV89262.1"/>
    </source>
</evidence>
<gene>
    <name evidence="3" type="ORF">ERS132440_02061</name>
</gene>
<proteinExistence type="inferred from homology"/>
<dbReference type="EMBL" id="FIIB01000028">
    <property type="protein sequence ID" value="CYV89262.1"/>
    <property type="molecule type" value="Genomic_DNA"/>
</dbReference>
<dbReference type="Pfam" id="PF04740">
    <property type="entry name" value="LXG"/>
    <property type="match status" value="1"/>
</dbReference>
<organism evidence="3 4">
    <name type="scientific">Streptococcus suis</name>
    <dbReference type="NCBI Taxonomy" id="1307"/>
    <lineage>
        <taxon>Bacteria</taxon>
        <taxon>Bacillati</taxon>
        <taxon>Bacillota</taxon>
        <taxon>Bacilli</taxon>
        <taxon>Lactobacillales</taxon>
        <taxon>Streptococcaceae</taxon>
        <taxon>Streptococcus</taxon>
    </lineage>
</organism>
<dbReference type="InterPro" id="IPR006829">
    <property type="entry name" value="LXG_dom"/>
</dbReference>
<comment type="similarity">
    <text evidence="1">In the N-terminal section; belongs to the LXG family.</text>
</comment>
<evidence type="ECO:0000256" key="1">
    <source>
        <dbReference type="ARBA" id="ARBA00034117"/>
    </source>
</evidence>
<dbReference type="AlphaFoldDB" id="A0A116NE67"/>
<feature type="domain" description="LXG" evidence="2">
    <location>
        <begin position="17"/>
        <end position="209"/>
    </location>
</feature>
<protein>
    <submittedName>
        <fullName evidence="3">Prophage function domain-containing protein</fullName>
    </submittedName>
</protein>
<name>A0A116NE67_STRSU</name>
<dbReference type="Proteomes" id="UP000074356">
    <property type="component" value="Unassembled WGS sequence"/>
</dbReference>
<reference evidence="3 4" key="1">
    <citation type="submission" date="2016-02" db="EMBL/GenBank/DDBJ databases">
        <authorList>
            <consortium name="Pathogen Informatics"/>
        </authorList>
    </citation>
    <scope>NUCLEOTIDE SEQUENCE [LARGE SCALE GENOMIC DNA]</scope>
    <source>
        <strain evidence="3 4">LSS78</strain>
    </source>
</reference>